<feature type="region of interest" description="Disordered" evidence="6">
    <location>
        <begin position="1"/>
        <end position="41"/>
    </location>
</feature>
<keyword evidence="3 7" id="KW-0812">Transmembrane</keyword>
<sequence>MSESIEPAAVPGSSPNAIQPQNSSNSSSGAPAADSQGTPDDPPFNYKDAIFNVILFAIASQVVSFAVTTYFGGGVPPPTKFSDNMDHGGENYGANPDDLNDLPLSEEDHHKLRFNRIISSWKKDTTIDAFFYINSKENITLELLSDSTAVTPVWSQFDINFGQAFSFDKKIDIDISQGMRKNESVYGHLMIKKKNSNTILGSPDFNINDYAIRTELISKHIVYKKKANLKNLLGKDTEDEPVQDDTDLVDGQQYAYFHPNLTIALVDPVDNVINYNSEPIQTKKWITPLQDQTDFFKSNEAYGYLPIIYYNNFWQLSEHMYKPNKTQTTVSFNFNFSSMSMIKFYIYCSFDSSFNEAANASSDGGIGFSNGIDLFKRTLLETSPYLLAITFFVSLLHSLFDFLAFKNDVQFWNKKKDAVGVSIRTMILELSFEIIIFLYLFENNKDTSKVIILSSLVGLFISIWKIYKASDLKIEVKPTITLSTPKIDDKLDQKDASNTIDSKENPSTNKKLSLAEKYKSLLPGRKVIIEMNYKVITIRDTSSFTELESDTAKYDKIAFQYLSYAAYPLLGGYAIYSLYNNKFKSWYSYILSALVGYVYTFGFISMTPQLYINYKLKSVAHMPVKAFIYKALNTFVDDLFAFVMPMPTLHRIATLRDDVIFFIYLYQRYIYRVDPSRVNEFGQVLEEPTNDSKKNN</sequence>
<keyword evidence="9" id="KW-1185">Reference proteome</keyword>
<protein>
    <submittedName>
        <fullName evidence="8">Cleft lip and palate transmembrane protein 1</fullName>
    </submittedName>
</protein>
<keyword evidence="4 7" id="KW-1133">Transmembrane helix</keyword>
<evidence type="ECO:0000256" key="1">
    <source>
        <dbReference type="ARBA" id="ARBA00004141"/>
    </source>
</evidence>
<evidence type="ECO:0000313" key="9">
    <source>
        <dbReference type="Proteomes" id="UP000187283"/>
    </source>
</evidence>
<dbReference type="STRING" id="133412.A0A1R1X4C0"/>
<feature type="transmembrane region" description="Helical" evidence="7">
    <location>
        <begin position="385"/>
        <end position="405"/>
    </location>
</feature>
<dbReference type="PANTHER" id="PTHR21347:SF0">
    <property type="entry name" value="LIPID SCRAMBLASE CLPTM1L"/>
    <property type="match status" value="1"/>
</dbReference>
<dbReference type="Pfam" id="PF05602">
    <property type="entry name" value="CLPTM1"/>
    <property type="match status" value="2"/>
</dbReference>
<feature type="transmembrane region" description="Helical" evidence="7">
    <location>
        <begin position="447"/>
        <end position="467"/>
    </location>
</feature>
<evidence type="ECO:0000256" key="2">
    <source>
        <dbReference type="ARBA" id="ARBA00009310"/>
    </source>
</evidence>
<dbReference type="GO" id="GO:0016020">
    <property type="term" value="C:membrane"/>
    <property type="evidence" value="ECO:0007669"/>
    <property type="project" value="UniProtKB-SubCell"/>
</dbReference>
<evidence type="ECO:0000256" key="6">
    <source>
        <dbReference type="SAM" id="MobiDB-lite"/>
    </source>
</evidence>
<evidence type="ECO:0000256" key="4">
    <source>
        <dbReference type="ARBA" id="ARBA00022989"/>
    </source>
</evidence>
<dbReference type="InterPro" id="IPR008429">
    <property type="entry name" value="CLPTM1"/>
</dbReference>
<comment type="subcellular location">
    <subcellularLocation>
        <location evidence="1">Membrane</location>
        <topology evidence="1">Multi-pass membrane protein</topology>
    </subcellularLocation>
</comment>
<dbReference type="Proteomes" id="UP000187283">
    <property type="component" value="Unassembled WGS sequence"/>
</dbReference>
<accession>A0A1R1X4C0</accession>
<organism evidence="8 9">
    <name type="scientific">Smittium culicis</name>
    <dbReference type="NCBI Taxonomy" id="133412"/>
    <lineage>
        <taxon>Eukaryota</taxon>
        <taxon>Fungi</taxon>
        <taxon>Fungi incertae sedis</taxon>
        <taxon>Zoopagomycota</taxon>
        <taxon>Kickxellomycotina</taxon>
        <taxon>Harpellomycetes</taxon>
        <taxon>Harpellales</taxon>
        <taxon>Legeriomycetaceae</taxon>
        <taxon>Smittium</taxon>
    </lineage>
</organism>
<evidence type="ECO:0000256" key="7">
    <source>
        <dbReference type="SAM" id="Phobius"/>
    </source>
</evidence>
<reference evidence="8 9" key="1">
    <citation type="submission" date="2017-01" db="EMBL/GenBank/DDBJ databases">
        <authorList>
            <person name="Mah S.A."/>
            <person name="Swanson W.J."/>
            <person name="Moy G.W."/>
            <person name="Vacquier V.D."/>
        </authorList>
    </citation>
    <scope>NUCLEOTIDE SEQUENCE [LARGE SCALE GENOMIC DNA]</scope>
    <source>
        <strain evidence="8 9">GSMNP</strain>
    </source>
</reference>
<comment type="similarity">
    <text evidence="2">Belongs to the CLPTM1 family.</text>
</comment>
<dbReference type="AlphaFoldDB" id="A0A1R1X4C0"/>
<dbReference type="OrthoDB" id="378564at2759"/>
<feature type="transmembrane region" description="Helical" evidence="7">
    <location>
        <begin position="561"/>
        <end position="579"/>
    </location>
</feature>
<evidence type="ECO:0000313" key="8">
    <source>
        <dbReference type="EMBL" id="OMJ09475.1"/>
    </source>
</evidence>
<evidence type="ECO:0000256" key="5">
    <source>
        <dbReference type="ARBA" id="ARBA00023136"/>
    </source>
</evidence>
<dbReference type="EMBL" id="LSSN01005438">
    <property type="protein sequence ID" value="OMJ09475.1"/>
    <property type="molecule type" value="Genomic_DNA"/>
</dbReference>
<evidence type="ECO:0000256" key="3">
    <source>
        <dbReference type="ARBA" id="ARBA00022692"/>
    </source>
</evidence>
<feature type="transmembrane region" description="Helical" evidence="7">
    <location>
        <begin position="585"/>
        <end position="607"/>
    </location>
</feature>
<dbReference type="GO" id="GO:0012505">
    <property type="term" value="C:endomembrane system"/>
    <property type="evidence" value="ECO:0007669"/>
    <property type="project" value="TreeGrafter"/>
</dbReference>
<name>A0A1R1X4C0_9FUNG</name>
<dbReference type="PANTHER" id="PTHR21347">
    <property type="entry name" value="CLEFT LIP AND PALATE ASSOCIATED TRANSMEMBRANE PROTEIN-RELATED"/>
    <property type="match status" value="1"/>
</dbReference>
<gene>
    <name evidence="8" type="ORF">AYI70_g10906</name>
</gene>
<feature type="compositionally biased region" description="Low complexity" evidence="6">
    <location>
        <begin position="13"/>
        <end position="35"/>
    </location>
</feature>
<proteinExistence type="inferred from homology"/>
<feature type="transmembrane region" description="Helical" evidence="7">
    <location>
        <begin position="417"/>
        <end position="441"/>
    </location>
</feature>
<keyword evidence="5 7" id="KW-0472">Membrane</keyword>
<comment type="caution">
    <text evidence="8">The sequence shown here is derived from an EMBL/GenBank/DDBJ whole genome shotgun (WGS) entry which is preliminary data.</text>
</comment>